<proteinExistence type="predicted"/>
<dbReference type="Proteomes" id="UP001497472">
    <property type="component" value="Unassembled WGS sequence"/>
</dbReference>
<dbReference type="EMBL" id="CAVLEF010000001">
    <property type="protein sequence ID" value="CAK1540675.1"/>
    <property type="molecule type" value="Genomic_DNA"/>
</dbReference>
<sequence length="125" mass="14319">MGRAPKRGPEHSAILFFDCTIDKCKQSDIRYIGSITTNMKKASTRTVNSDVTKRHREPIKSRFYPHKFGQLTASPAVRTEKSTARFQRERDRYRRVASARERDESSATRRRGGRSPADDLLCTAD</sequence>
<evidence type="ECO:0000313" key="3">
    <source>
        <dbReference type="Proteomes" id="UP001497472"/>
    </source>
</evidence>
<protein>
    <submittedName>
        <fullName evidence="2">Uncharacterized protein</fullName>
    </submittedName>
</protein>
<feature type="compositionally biased region" description="Basic and acidic residues" evidence="1">
    <location>
        <begin position="78"/>
        <end position="107"/>
    </location>
</feature>
<reference evidence="2 3" key="1">
    <citation type="submission" date="2023-11" db="EMBL/GenBank/DDBJ databases">
        <authorList>
            <person name="Okamura Y."/>
        </authorList>
    </citation>
    <scope>NUCLEOTIDE SEQUENCE [LARGE SCALE GENOMIC DNA]</scope>
</reference>
<dbReference type="AlphaFoldDB" id="A0AAV1IU69"/>
<comment type="caution">
    <text evidence="2">The sequence shown here is derived from an EMBL/GenBank/DDBJ whole genome shotgun (WGS) entry which is preliminary data.</text>
</comment>
<feature type="region of interest" description="Disordered" evidence="1">
    <location>
        <begin position="74"/>
        <end position="125"/>
    </location>
</feature>
<gene>
    <name evidence="2" type="ORF">LNINA_LOCUS709</name>
</gene>
<keyword evidence="3" id="KW-1185">Reference proteome</keyword>
<organism evidence="2 3">
    <name type="scientific">Leptosia nina</name>
    <dbReference type="NCBI Taxonomy" id="320188"/>
    <lineage>
        <taxon>Eukaryota</taxon>
        <taxon>Metazoa</taxon>
        <taxon>Ecdysozoa</taxon>
        <taxon>Arthropoda</taxon>
        <taxon>Hexapoda</taxon>
        <taxon>Insecta</taxon>
        <taxon>Pterygota</taxon>
        <taxon>Neoptera</taxon>
        <taxon>Endopterygota</taxon>
        <taxon>Lepidoptera</taxon>
        <taxon>Glossata</taxon>
        <taxon>Ditrysia</taxon>
        <taxon>Papilionoidea</taxon>
        <taxon>Pieridae</taxon>
        <taxon>Pierinae</taxon>
        <taxon>Leptosia</taxon>
    </lineage>
</organism>
<accession>A0AAV1IU69</accession>
<name>A0AAV1IU69_9NEOP</name>
<evidence type="ECO:0000313" key="2">
    <source>
        <dbReference type="EMBL" id="CAK1540675.1"/>
    </source>
</evidence>
<evidence type="ECO:0000256" key="1">
    <source>
        <dbReference type="SAM" id="MobiDB-lite"/>
    </source>
</evidence>